<feature type="domain" description="PI-PLC Y-box" evidence="2">
    <location>
        <begin position="217"/>
        <end position="263"/>
    </location>
</feature>
<dbReference type="Proteomes" id="UP001177160">
    <property type="component" value="Unassembled WGS sequence"/>
</dbReference>
<dbReference type="PROSITE" id="PS51257">
    <property type="entry name" value="PROKAR_LIPOPROTEIN"/>
    <property type="match status" value="1"/>
</dbReference>
<gene>
    <name evidence="3" type="ORF">N7548_07765</name>
</gene>
<feature type="chain" id="PRO_5045569528" description="PI-PLC Y-box domain-containing protein" evidence="1">
    <location>
        <begin position="23"/>
        <end position="287"/>
    </location>
</feature>
<evidence type="ECO:0000256" key="1">
    <source>
        <dbReference type="SAM" id="SignalP"/>
    </source>
</evidence>
<evidence type="ECO:0000313" key="3">
    <source>
        <dbReference type="EMBL" id="MCV2232713.1"/>
    </source>
</evidence>
<reference evidence="3" key="1">
    <citation type="submission" date="2022-09" db="EMBL/GenBank/DDBJ databases">
        <title>Novel Mycoplasma species identified in domestic and wild animals.</title>
        <authorList>
            <person name="Volokhov D.V."/>
            <person name="Furtak V.A."/>
            <person name="Zagorodnyaya T.A."/>
        </authorList>
    </citation>
    <scope>NUCLEOTIDE SEQUENCE</scope>
    <source>
        <strain evidence="3">Oakley</strain>
    </source>
</reference>
<evidence type="ECO:0000259" key="2">
    <source>
        <dbReference type="PROSITE" id="PS50008"/>
    </source>
</evidence>
<keyword evidence="1" id="KW-0732">Signal</keyword>
<name>A0ABT2YBT2_9MOLU</name>
<dbReference type="EMBL" id="JAOVQM010000008">
    <property type="protein sequence ID" value="MCV2232713.1"/>
    <property type="molecule type" value="Genomic_DNA"/>
</dbReference>
<keyword evidence="4" id="KW-1185">Reference proteome</keyword>
<organism evidence="3 4">
    <name type="scientific">Paracholeplasma manati</name>
    <dbReference type="NCBI Taxonomy" id="591373"/>
    <lineage>
        <taxon>Bacteria</taxon>
        <taxon>Bacillati</taxon>
        <taxon>Mycoplasmatota</taxon>
        <taxon>Mollicutes</taxon>
        <taxon>Acholeplasmatales</taxon>
        <taxon>Acholeplasmataceae</taxon>
        <taxon>Paracholeplasma</taxon>
    </lineage>
</organism>
<evidence type="ECO:0000313" key="4">
    <source>
        <dbReference type="Proteomes" id="UP001177160"/>
    </source>
</evidence>
<feature type="signal peptide" evidence="1">
    <location>
        <begin position="1"/>
        <end position="22"/>
    </location>
</feature>
<proteinExistence type="predicted"/>
<sequence length="287" mass="31810">MKKSILGVMITLLIVLSGCVQKTPEPEAEKDYICKDTPLAEGCYVPSDDLDFISPVADEYTISETFETDRVNQMPRNWLLYRNEEYKTDGVKATIVENGDNRYVELFSDGLKAPMYPQSAPNPTFIFSTKFNLDQDRKGVAYASILLPSDKPTDSISFGVSTGAVNTIQAIIGSDLKVQIKVGGPFFYYSGTADGGDIHSTNITIQKDTWYTFKFEWDASTNVVSASIQQGDQFTALYSGAFHISNRVNALADGAILVPNVFRVTMPRNYTNTYAYIDDVIVERKGA</sequence>
<dbReference type="RefSeq" id="WP_263608902.1">
    <property type="nucleotide sequence ID" value="NZ_JAOVQM010000008.1"/>
</dbReference>
<accession>A0ABT2YBT2</accession>
<protein>
    <recommendedName>
        <fullName evidence="2">PI-PLC Y-box domain-containing protein</fullName>
    </recommendedName>
</protein>
<dbReference type="PROSITE" id="PS50008">
    <property type="entry name" value="PIPLC_Y_DOMAIN"/>
    <property type="match status" value="1"/>
</dbReference>
<comment type="caution">
    <text evidence="3">The sequence shown here is derived from an EMBL/GenBank/DDBJ whole genome shotgun (WGS) entry which is preliminary data.</text>
</comment>
<dbReference type="InterPro" id="IPR001711">
    <property type="entry name" value="PLipase_C_Pinositol-sp_Y"/>
</dbReference>